<evidence type="ECO:0000313" key="5">
    <source>
        <dbReference type="EMBL" id="MFC3964905.1"/>
    </source>
</evidence>
<dbReference type="SUPFAM" id="SSF48576">
    <property type="entry name" value="Terpenoid synthases"/>
    <property type="match status" value="1"/>
</dbReference>
<dbReference type="PROSITE" id="PS00723">
    <property type="entry name" value="POLYPRENYL_SYNTHASE_1"/>
    <property type="match status" value="1"/>
</dbReference>
<dbReference type="Pfam" id="PF00348">
    <property type="entry name" value="polyprenyl_synt"/>
    <property type="match status" value="1"/>
</dbReference>
<dbReference type="Proteomes" id="UP001595696">
    <property type="component" value="Unassembled WGS sequence"/>
</dbReference>
<keyword evidence="4" id="KW-0808">Transferase</keyword>
<comment type="caution">
    <text evidence="5">The sequence shown here is derived from an EMBL/GenBank/DDBJ whole genome shotgun (WGS) entry which is preliminary data.</text>
</comment>
<evidence type="ECO:0000256" key="2">
    <source>
        <dbReference type="ARBA" id="ARBA00022723"/>
    </source>
</evidence>
<dbReference type="PANTHER" id="PTHR12001:SF86">
    <property type="entry name" value="GERANYLGERANYL DIPHOSPHATE SYNTHASE"/>
    <property type="match status" value="1"/>
</dbReference>
<keyword evidence="6" id="KW-1185">Reference proteome</keyword>
<evidence type="ECO:0000256" key="3">
    <source>
        <dbReference type="ARBA" id="ARBA00022842"/>
    </source>
</evidence>
<organism evidence="5 6">
    <name type="scientific">Nocardia jiangsuensis</name>
    <dbReference type="NCBI Taxonomy" id="1691563"/>
    <lineage>
        <taxon>Bacteria</taxon>
        <taxon>Bacillati</taxon>
        <taxon>Actinomycetota</taxon>
        <taxon>Actinomycetes</taxon>
        <taxon>Mycobacteriales</taxon>
        <taxon>Nocardiaceae</taxon>
        <taxon>Nocardia</taxon>
    </lineage>
</organism>
<dbReference type="InterPro" id="IPR033749">
    <property type="entry name" value="Polyprenyl_synt_CS"/>
</dbReference>
<reference evidence="6" key="1">
    <citation type="journal article" date="2019" name="Int. J. Syst. Evol. Microbiol.">
        <title>The Global Catalogue of Microorganisms (GCM) 10K type strain sequencing project: providing services to taxonomists for standard genome sequencing and annotation.</title>
        <authorList>
            <consortium name="The Broad Institute Genomics Platform"/>
            <consortium name="The Broad Institute Genome Sequencing Center for Infectious Disease"/>
            <person name="Wu L."/>
            <person name="Ma J."/>
        </authorList>
    </citation>
    <scope>NUCLEOTIDE SEQUENCE [LARGE SCALE GENOMIC DNA]</scope>
    <source>
        <strain evidence="6">CGMCC 4.7330</strain>
    </source>
</reference>
<dbReference type="PANTHER" id="PTHR12001">
    <property type="entry name" value="GERANYLGERANYL PYROPHOSPHATE SYNTHASE"/>
    <property type="match status" value="1"/>
</dbReference>
<proteinExistence type="inferred from homology"/>
<dbReference type="InterPro" id="IPR000092">
    <property type="entry name" value="Polyprenyl_synt"/>
</dbReference>
<evidence type="ECO:0000256" key="4">
    <source>
        <dbReference type="RuleBase" id="RU004466"/>
    </source>
</evidence>
<gene>
    <name evidence="5" type="ORF">ACFO0B_23205</name>
</gene>
<evidence type="ECO:0000256" key="1">
    <source>
        <dbReference type="ARBA" id="ARBA00005128"/>
    </source>
</evidence>
<keyword evidence="3" id="KW-0460">Magnesium</keyword>
<name>A0ABV8DXN5_9NOCA</name>
<dbReference type="SFLD" id="SFLDS00005">
    <property type="entry name" value="Isoprenoid_Synthase_Type_I"/>
    <property type="match status" value="1"/>
</dbReference>
<evidence type="ECO:0000313" key="6">
    <source>
        <dbReference type="Proteomes" id="UP001595696"/>
    </source>
</evidence>
<keyword evidence="2" id="KW-0479">Metal-binding</keyword>
<comment type="similarity">
    <text evidence="4">Belongs to the FPP/GGPP synthase family.</text>
</comment>
<dbReference type="Gene3D" id="1.10.600.10">
    <property type="entry name" value="Farnesyl Diphosphate Synthase"/>
    <property type="match status" value="1"/>
</dbReference>
<dbReference type="InterPro" id="IPR008949">
    <property type="entry name" value="Isoprenoid_synthase_dom_sf"/>
</dbReference>
<protein>
    <submittedName>
        <fullName evidence="5">Polyprenyl synthetase family protein</fullName>
    </submittedName>
</protein>
<dbReference type="EMBL" id="JBHSAX010000019">
    <property type="protein sequence ID" value="MFC3964905.1"/>
    <property type="molecule type" value="Genomic_DNA"/>
</dbReference>
<accession>A0ABV8DXN5</accession>
<dbReference type="CDD" id="cd00685">
    <property type="entry name" value="Trans_IPPS_HT"/>
    <property type="match status" value="1"/>
</dbReference>
<dbReference type="RefSeq" id="WP_378614674.1">
    <property type="nucleotide sequence ID" value="NZ_JBHSAX010000019.1"/>
</dbReference>
<sequence length="343" mass="36176">MTREIAKDHHTDVLANGRAACAATLHAAVDAMPPTIRHIAGYHFGWWDRDGRPEQHTGGKALRPAFVLAATTVTGGEIANALPAAAAVELVHNFSLLHDDVMDRDTTRRHRPTAWTVFGIGPAILAGDALAGQAFALLAGTADARAAAAAELLNHAVLELVEGQCADLSFEGRRDVTVAECLAMTDRKTGALFGCAAELGGLFGAAGPGERLRLREIGRLVGRAFQHVDDLLGIWGDAHSTGKSVYSDLRSRKKSLPVVFALAAGTAEATALATLYHRDEPLDDAELRTAAELVEAAGGRDWSRSQAAELCERARTMIAKLSSDPAAGADLDALAALAADRTW</sequence>
<comment type="pathway">
    <text evidence="1">Isoprenoid biosynthesis.</text>
</comment>